<dbReference type="SUPFAM" id="SSF47240">
    <property type="entry name" value="Ferritin-like"/>
    <property type="match status" value="1"/>
</dbReference>
<dbReference type="PANTHER" id="PTHR42782:SF4">
    <property type="entry name" value="DUF455 DOMAIN-CONTAINING PROTEIN"/>
    <property type="match status" value="1"/>
</dbReference>
<dbReference type="Pfam" id="PF04305">
    <property type="entry name" value="DUF455"/>
    <property type="match status" value="1"/>
</dbReference>
<dbReference type="InterPro" id="IPR007402">
    <property type="entry name" value="DUF455"/>
</dbReference>
<dbReference type="PIRSF" id="PIRSF012318">
    <property type="entry name" value="UCP012318"/>
    <property type="match status" value="1"/>
</dbReference>
<evidence type="ECO:0000313" key="2">
    <source>
        <dbReference type="Proteomes" id="UP000503264"/>
    </source>
</evidence>
<keyword evidence="2" id="KW-1185">Reference proteome</keyword>
<dbReference type="PANTHER" id="PTHR42782">
    <property type="entry name" value="SI:CH73-314G15.3"/>
    <property type="match status" value="1"/>
</dbReference>
<name>A0A6G5QHC6_9BACT</name>
<dbReference type="InterPro" id="IPR009078">
    <property type="entry name" value="Ferritin-like_SF"/>
</dbReference>
<protein>
    <submittedName>
        <fullName evidence="1">Putative DUF455 domain protein</fullName>
    </submittedName>
</protein>
<evidence type="ECO:0000313" key="1">
    <source>
        <dbReference type="EMBL" id="QCD45095.1"/>
    </source>
</evidence>
<sequence>MDFFEEIWGILNEGDIELKFLKFKQFYLEFKNTKGINFTRKTKARELENPSYFGFCDVVSMKNLNKKVPKEQKDAYFIHSVAHIEFSAIDIALDAVYRFDDLPREYYEDWLEVADDEIRHFRLISDLLTKKGIKYGDFQVHDGLFVALKKTQNSLVERMALLPRYMEANGLDANAHIIKKLSEHGGYDELISVLKVILKEEVSHVSKGNRWFSYACKRSGVDVSEYINIIRNLYPNSFINVRELNEADRLKAGFLQSELDEIKSLGGKR</sequence>
<dbReference type="InterPro" id="IPR011197">
    <property type="entry name" value="UCP012318"/>
</dbReference>
<dbReference type="EMBL" id="CP012542">
    <property type="protein sequence ID" value="QCD45095.1"/>
    <property type="molecule type" value="Genomic_DNA"/>
</dbReference>
<proteinExistence type="predicted"/>
<dbReference type="RefSeq" id="WP_171993943.1">
    <property type="nucleotide sequence ID" value="NZ_CP012542.1"/>
</dbReference>
<organism evidence="1 2">
    <name type="scientific">Campylobacter mucosalis CCUG 21559</name>
    <dbReference type="NCBI Taxonomy" id="1032067"/>
    <lineage>
        <taxon>Bacteria</taxon>
        <taxon>Pseudomonadati</taxon>
        <taxon>Campylobacterota</taxon>
        <taxon>Epsilonproteobacteria</taxon>
        <taxon>Campylobacterales</taxon>
        <taxon>Campylobacteraceae</taxon>
        <taxon>Campylobacter</taxon>
    </lineage>
</organism>
<accession>A0A6G5QHC6</accession>
<gene>
    <name evidence="1" type="ORF">CMUC_1331</name>
</gene>
<reference evidence="1 2" key="1">
    <citation type="submission" date="2016-07" db="EMBL/GenBank/DDBJ databases">
        <title>Comparative genomics of the Campylobacter concisus group.</title>
        <authorList>
            <person name="Miller W.G."/>
            <person name="Yee E."/>
            <person name="Chapman M.H."/>
            <person name="Huynh S."/>
            <person name="Bono J.L."/>
            <person name="On S.L.W."/>
            <person name="StLeger J."/>
            <person name="Foster G."/>
            <person name="Parker C.T."/>
        </authorList>
    </citation>
    <scope>NUCLEOTIDE SEQUENCE [LARGE SCALE GENOMIC DNA]</scope>
    <source>
        <strain evidence="1 2">CCUG 21559</strain>
    </source>
</reference>
<dbReference type="AlphaFoldDB" id="A0A6G5QHC6"/>
<dbReference type="CDD" id="cd00657">
    <property type="entry name" value="Ferritin_like"/>
    <property type="match status" value="1"/>
</dbReference>
<dbReference type="Proteomes" id="UP000503264">
    <property type="component" value="Chromosome"/>
</dbReference>